<dbReference type="Proteomes" id="UP000178911">
    <property type="component" value="Unassembled WGS sequence"/>
</dbReference>
<reference evidence="1 2" key="1">
    <citation type="journal article" date="2016" name="Nat. Commun.">
        <title>Thousands of microbial genomes shed light on interconnected biogeochemical processes in an aquifer system.</title>
        <authorList>
            <person name="Anantharaman K."/>
            <person name="Brown C.T."/>
            <person name="Hug L.A."/>
            <person name="Sharon I."/>
            <person name="Castelle C.J."/>
            <person name="Probst A.J."/>
            <person name="Thomas B.C."/>
            <person name="Singh A."/>
            <person name="Wilkins M.J."/>
            <person name="Karaoz U."/>
            <person name="Brodie E.L."/>
            <person name="Williams K.H."/>
            <person name="Hubbard S.S."/>
            <person name="Banfield J.F."/>
        </authorList>
    </citation>
    <scope>NUCLEOTIDE SEQUENCE [LARGE SCALE GENOMIC DNA]</scope>
</reference>
<dbReference type="EMBL" id="MGKJ01000012">
    <property type="protein sequence ID" value="OGN24394.1"/>
    <property type="molecule type" value="Genomic_DNA"/>
</dbReference>
<dbReference type="STRING" id="1802695.A3A13_01610"/>
<evidence type="ECO:0000313" key="1">
    <source>
        <dbReference type="EMBL" id="OGN24394.1"/>
    </source>
</evidence>
<accession>A0A1F8GG80</accession>
<evidence type="ECO:0000313" key="2">
    <source>
        <dbReference type="Proteomes" id="UP000178911"/>
    </source>
</evidence>
<comment type="caution">
    <text evidence="1">The sequence shown here is derived from an EMBL/GenBank/DDBJ whole genome shotgun (WGS) entry which is preliminary data.</text>
</comment>
<sequence length="90" mass="10143">MRKRVTLMVGILLVGIFSGYALSSNIGWQYKDSFIQTTKMKFSSVLYKHIDRFCDPEGNSVYLAYGPTNGSISLFVLSKSQAGYDCRNTR</sequence>
<dbReference type="AlphaFoldDB" id="A0A1F8GG80"/>
<protein>
    <submittedName>
        <fullName evidence="1">Uncharacterized protein</fullName>
    </submittedName>
</protein>
<gene>
    <name evidence="1" type="ORF">A3A13_01610</name>
</gene>
<proteinExistence type="predicted"/>
<organism evidence="1 2">
    <name type="scientific">Candidatus Yanofskybacteria bacterium RIFCSPLOWO2_01_FULL_43_22</name>
    <dbReference type="NCBI Taxonomy" id="1802695"/>
    <lineage>
        <taxon>Bacteria</taxon>
        <taxon>Candidatus Yanofskyibacteriota</taxon>
    </lineage>
</organism>
<name>A0A1F8GG80_9BACT</name>